<dbReference type="InterPro" id="IPR007253">
    <property type="entry name" value="Cell_wall-bd_2"/>
</dbReference>
<keyword evidence="3" id="KW-1185">Reference proteome</keyword>
<gene>
    <name evidence="2" type="primary">lytC_6</name>
    <name evidence="2" type="ORF">CLLU_12990</name>
</gene>
<evidence type="ECO:0000313" key="3">
    <source>
        <dbReference type="Proteomes" id="UP000237798"/>
    </source>
</evidence>
<dbReference type="GO" id="GO:0008745">
    <property type="term" value="F:N-acetylmuramoyl-L-alanine amidase activity"/>
    <property type="evidence" value="ECO:0007669"/>
    <property type="project" value="UniProtKB-EC"/>
</dbReference>
<dbReference type="EMBL" id="PVXP01000013">
    <property type="protein sequence ID" value="PRR85673.1"/>
    <property type="molecule type" value="Genomic_DNA"/>
</dbReference>
<dbReference type="InterPro" id="IPR051922">
    <property type="entry name" value="Bact_Sporulation_Assoc"/>
</dbReference>
<dbReference type="PANTHER" id="PTHR30032:SF8">
    <property type="entry name" value="GERMINATION-SPECIFIC N-ACETYLMURAMOYL-L-ALANINE AMIDASE"/>
    <property type="match status" value="1"/>
</dbReference>
<dbReference type="Proteomes" id="UP000237798">
    <property type="component" value="Unassembled WGS sequence"/>
</dbReference>
<dbReference type="PANTHER" id="PTHR30032">
    <property type="entry name" value="N-ACETYLMURAMOYL-L-ALANINE AMIDASE-RELATED"/>
    <property type="match status" value="1"/>
</dbReference>
<sequence length="444" mass="46517">MIKGNKIFSKLILGIFLASSAGIVLPEKASAAVPRLGGQDRYETSAKVSQDGWDTSEYVVLASGENYPDALCAAPLAKKYSAPILLTASKTLDVNTKNEITRLKAKHVIEIGGTASISADIENELKGMGLVTERIGGQDRFETSVKVAEALKPFTSAVVTSAYGFADSLSIAPVAASENMPILLTGAGSLPDAVKNYIDANKTSIESSYVIGGSGVISDNVLAQLPSAERVSGQNRFDTNLNVLTYFKDKIKFDNNIYVVQADGPTGNEFADALSASALAAKTASPVILTYNSVNIGIENFLKSNAAETVKVTAIGGTAAVPESIVSSLQDLLTGNGGNSGSGGSGGSQSDYDVFNSVLGKLKTIDISDNSSLNNTQKEIISDTITSMGKYVADENYDYKQDAPGIEALYNSLSSEEKAAFQTAIINSGVTISEGYTLKDKFGL</sequence>
<feature type="chain" id="PRO_5038989767" evidence="1">
    <location>
        <begin position="22"/>
        <end position="444"/>
    </location>
</feature>
<accession>A0A2T0BP79</accession>
<keyword evidence="1" id="KW-0732">Signal</keyword>
<evidence type="ECO:0000256" key="1">
    <source>
        <dbReference type="SAM" id="SignalP"/>
    </source>
</evidence>
<evidence type="ECO:0000313" key="2">
    <source>
        <dbReference type="EMBL" id="PRR85673.1"/>
    </source>
</evidence>
<dbReference type="Gene3D" id="3.40.50.12090">
    <property type="match status" value="3"/>
</dbReference>
<reference evidence="2 3" key="1">
    <citation type="submission" date="2018-03" db="EMBL/GenBank/DDBJ databases">
        <title>Genome sequence of Clostridium luticellarii DSM 29923.</title>
        <authorList>
            <person name="Poehlein A."/>
            <person name="Daniel R."/>
        </authorList>
    </citation>
    <scope>NUCLEOTIDE SEQUENCE [LARGE SCALE GENOMIC DNA]</scope>
    <source>
        <strain evidence="2 3">DSM 29923</strain>
    </source>
</reference>
<organism evidence="2 3">
    <name type="scientific">Clostridium luticellarii</name>
    <dbReference type="NCBI Taxonomy" id="1691940"/>
    <lineage>
        <taxon>Bacteria</taxon>
        <taxon>Bacillati</taxon>
        <taxon>Bacillota</taxon>
        <taxon>Clostridia</taxon>
        <taxon>Eubacteriales</taxon>
        <taxon>Clostridiaceae</taxon>
        <taxon>Clostridium</taxon>
    </lineage>
</organism>
<keyword evidence="2" id="KW-0378">Hydrolase</keyword>
<dbReference type="OrthoDB" id="1892132at2"/>
<proteinExistence type="predicted"/>
<name>A0A2T0BP79_9CLOT</name>
<dbReference type="EC" id="3.5.1.28" evidence="2"/>
<feature type="signal peptide" evidence="1">
    <location>
        <begin position="1"/>
        <end position="21"/>
    </location>
</feature>
<comment type="caution">
    <text evidence="2">The sequence shown here is derived from an EMBL/GenBank/DDBJ whole genome shotgun (WGS) entry which is preliminary data.</text>
</comment>
<protein>
    <submittedName>
        <fullName evidence="2">N-acetylmuramoyl-L-alanine amidase LytC</fullName>
        <ecNumber evidence="2">3.5.1.28</ecNumber>
    </submittedName>
</protein>
<dbReference type="Pfam" id="PF04122">
    <property type="entry name" value="CW_binding_2"/>
    <property type="match status" value="3"/>
</dbReference>
<dbReference type="AlphaFoldDB" id="A0A2T0BP79"/>
<dbReference type="RefSeq" id="WP_106008782.1">
    <property type="nucleotide sequence ID" value="NZ_PVXP01000013.1"/>
</dbReference>